<dbReference type="PRINTS" id="PR00081">
    <property type="entry name" value="GDHRDH"/>
</dbReference>
<sequence length="272" mass="29473">MASYVVTGVSKGLGYGFLTVLSRDPSSTVIGIVRNKPATLQKISEDAELKDRSNIHILEGDMTEYATLKKAAAEAAEITGGKVDYLIANAGLVSLFDAYDPIGALGDRPEEVDQTLKTLYNVNVIGNVHLYHLFMPMILKGNAKKVVVISSGFADAEFTNKYDVEPGSLYASSKAAMNMITAKFSAQYKKDGVLFLSVCPGVVDVGHYKDATPAQMQNVGALMTKFLEYAPHFKGPDTPVQSAEAVKSVWENATFEKEGGDFLSHFGNKQWL</sequence>
<gene>
    <name evidence="1" type="ORF">SODALDRAFT_310045</name>
</gene>
<accession>A0A3N2PX42</accession>
<dbReference type="PANTHER" id="PTHR45458">
    <property type="entry name" value="SHORT-CHAIN DEHYDROGENASE/REDUCTASE SDR"/>
    <property type="match status" value="1"/>
</dbReference>
<evidence type="ECO:0000313" key="1">
    <source>
        <dbReference type="EMBL" id="ROT38915.1"/>
    </source>
</evidence>
<dbReference type="InterPro" id="IPR052184">
    <property type="entry name" value="SDR_enzymes"/>
</dbReference>
<dbReference type="RefSeq" id="XP_028466721.1">
    <property type="nucleotide sequence ID" value="XM_028609124.1"/>
</dbReference>
<reference evidence="1 2" key="1">
    <citation type="journal article" date="2018" name="Mol. Ecol.">
        <title>The obligate alkalophilic soda-lake fungus Sodiomyces alkalinus has shifted to a protein diet.</title>
        <authorList>
            <person name="Grum-Grzhimaylo A.A."/>
            <person name="Falkoski D.L."/>
            <person name="van den Heuvel J."/>
            <person name="Valero-Jimenez C.A."/>
            <person name="Min B."/>
            <person name="Choi I.G."/>
            <person name="Lipzen A."/>
            <person name="Daum C.G."/>
            <person name="Aanen D.K."/>
            <person name="Tsang A."/>
            <person name="Henrissat B."/>
            <person name="Bilanenko E.N."/>
            <person name="de Vries R.P."/>
            <person name="van Kan J.A.L."/>
            <person name="Grigoriev I.V."/>
            <person name="Debets A.J.M."/>
        </authorList>
    </citation>
    <scope>NUCLEOTIDE SEQUENCE [LARGE SCALE GENOMIC DNA]</scope>
    <source>
        <strain evidence="1 2">F11</strain>
    </source>
</reference>
<dbReference type="Pfam" id="PF00106">
    <property type="entry name" value="adh_short"/>
    <property type="match status" value="1"/>
</dbReference>
<evidence type="ECO:0000313" key="2">
    <source>
        <dbReference type="Proteomes" id="UP000272025"/>
    </source>
</evidence>
<organism evidence="1 2">
    <name type="scientific">Sodiomyces alkalinus (strain CBS 110278 / VKM F-3762 / F11)</name>
    <name type="common">Alkaliphilic filamentous fungus</name>
    <dbReference type="NCBI Taxonomy" id="1314773"/>
    <lineage>
        <taxon>Eukaryota</taxon>
        <taxon>Fungi</taxon>
        <taxon>Dikarya</taxon>
        <taxon>Ascomycota</taxon>
        <taxon>Pezizomycotina</taxon>
        <taxon>Sordariomycetes</taxon>
        <taxon>Hypocreomycetidae</taxon>
        <taxon>Glomerellales</taxon>
        <taxon>Plectosphaerellaceae</taxon>
        <taxon>Sodiomyces</taxon>
    </lineage>
</organism>
<dbReference type="PANTHER" id="PTHR45458:SF3">
    <property type="entry name" value="CHAIN DEHYDROGENASE (ATSC), PUTATIVE-RELATED"/>
    <property type="match status" value="1"/>
</dbReference>
<proteinExistence type="predicted"/>
<dbReference type="InterPro" id="IPR036291">
    <property type="entry name" value="NAD(P)-bd_dom_sf"/>
</dbReference>
<name>A0A3N2PX42_SODAK</name>
<dbReference type="EMBL" id="ML119054">
    <property type="protein sequence ID" value="ROT38915.1"/>
    <property type="molecule type" value="Genomic_DNA"/>
</dbReference>
<dbReference type="SUPFAM" id="SSF51735">
    <property type="entry name" value="NAD(P)-binding Rossmann-fold domains"/>
    <property type="match status" value="1"/>
</dbReference>
<dbReference type="AlphaFoldDB" id="A0A3N2PX42"/>
<dbReference type="OrthoDB" id="7289984at2759"/>
<dbReference type="Gene3D" id="3.40.50.720">
    <property type="entry name" value="NAD(P)-binding Rossmann-like Domain"/>
    <property type="match status" value="1"/>
</dbReference>
<dbReference type="GO" id="GO:0016616">
    <property type="term" value="F:oxidoreductase activity, acting on the CH-OH group of donors, NAD or NADP as acceptor"/>
    <property type="evidence" value="ECO:0007669"/>
    <property type="project" value="TreeGrafter"/>
</dbReference>
<dbReference type="GeneID" id="39577602"/>
<dbReference type="InterPro" id="IPR002347">
    <property type="entry name" value="SDR_fam"/>
</dbReference>
<dbReference type="Proteomes" id="UP000272025">
    <property type="component" value="Unassembled WGS sequence"/>
</dbReference>
<keyword evidence="2" id="KW-1185">Reference proteome</keyword>
<protein>
    <submittedName>
        <fullName evidence="1">NAD(P)-binding protein</fullName>
    </submittedName>
</protein>